<dbReference type="GO" id="GO:0016757">
    <property type="term" value="F:glycosyltransferase activity"/>
    <property type="evidence" value="ECO:0007669"/>
    <property type="project" value="UniProtKB-KW"/>
</dbReference>
<evidence type="ECO:0000313" key="5">
    <source>
        <dbReference type="Proteomes" id="UP000286271"/>
    </source>
</evidence>
<dbReference type="Proteomes" id="UP000286271">
    <property type="component" value="Unassembled WGS sequence"/>
</dbReference>
<evidence type="ECO:0000256" key="1">
    <source>
        <dbReference type="ARBA" id="ARBA00022676"/>
    </source>
</evidence>
<proteinExistence type="predicted"/>
<dbReference type="InterPro" id="IPR001173">
    <property type="entry name" value="Glyco_trans_2-like"/>
</dbReference>
<evidence type="ECO:0000313" key="4">
    <source>
        <dbReference type="EMBL" id="RHE99991.1"/>
    </source>
</evidence>
<dbReference type="Gene3D" id="3.90.550.10">
    <property type="entry name" value="Spore Coat Polysaccharide Biosynthesis Protein SpsA, Chain A"/>
    <property type="match status" value="1"/>
</dbReference>
<evidence type="ECO:0000259" key="3">
    <source>
        <dbReference type="Pfam" id="PF00535"/>
    </source>
</evidence>
<evidence type="ECO:0000256" key="2">
    <source>
        <dbReference type="ARBA" id="ARBA00022679"/>
    </source>
</evidence>
<dbReference type="InterPro" id="IPR029044">
    <property type="entry name" value="Nucleotide-diphossugar_trans"/>
</dbReference>
<sequence length="339" mass="39931">MRGNDMKEKQPLLTVSVPVYATEEFFERCVDSILASEYKNLEVLLIDDGSPDNCPKLCDEYAKKDSRIRVFHKENGGCHSAQNMGIANARGEYMVFCDNDDMVSPEAYRILMEKALETDADYVQGTVRRTNSNTGEVRLWERKDSDNVKTKIIGFQGGIYRTKMLQECGVKFGPFRIGDDTCFALMVLHYAKNIVYINDITYEYFIRPLDAKEASAMQQRNFAHYYDDLRWRNWALHFIDKSEKLSRMTQNDRGEFCMVIDENWLKYSEVERKKCFEELQGIVRMIDWKNDKTDIKGFIQVAPEKFLDMQEEDYTKYLKREFEVLRPMKNRMKKILPIH</sequence>
<keyword evidence="1" id="KW-0328">Glycosyltransferase</keyword>
<dbReference type="SUPFAM" id="SSF53448">
    <property type="entry name" value="Nucleotide-diphospho-sugar transferases"/>
    <property type="match status" value="1"/>
</dbReference>
<dbReference type="PANTHER" id="PTHR22916:SF51">
    <property type="entry name" value="GLYCOSYLTRANSFERASE EPSH-RELATED"/>
    <property type="match status" value="1"/>
</dbReference>
<keyword evidence="2 4" id="KW-0808">Transferase</keyword>
<accession>A0A3R5WUX1</accession>
<comment type="caution">
    <text evidence="4">The sequence shown here is derived from an EMBL/GenBank/DDBJ whole genome shotgun (WGS) entry which is preliminary data.</text>
</comment>
<organism evidence="4 5">
    <name type="scientific">Roseburia inulinivorans</name>
    <dbReference type="NCBI Taxonomy" id="360807"/>
    <lineage>
        <taxon>Bacteria</taxon>
        <taxon>Bacillati</taxon>
        <taxon>Bacillota</taxon>
        <taxon>Clostridia</taxon>
        <taxon>Lachnospirales</taxon>
        <taxon>Lachnospiraceae</taxon>
        <taxon>Roseburia</taxon>
    </lineage>
</organism>
<dbReference type="CDD" id="cd00761">
    <property type="entry name" value="Glyco_tranf_GTA_type"/>
    <property type="match status" value="1"/>
</dbReference>
<gene>
    <name evidence="4" type="ORF">DW707_01950</name>
</gene>
<dbReference type="PANTHER" id="PTHR22916">
    <property type="entry name" value="GLYCOSYLTRANSFERASE"/>
    <property type="match status" value="1"/>
</dbReference>
<dbReference type="Pfam" id="PF00535">
    <property type="entry name" value="Glycos_transf_2"/>
    <property type="match status" value="1"/>
</dbReference>
<name>A0A3R5WUX1_9FIRM</name>
<protein>
    <submittedName>
        <fullName evidence="4">Glycosyltransferase</fullName>
    </submittedName>
</protein>
<dbReference type="AlphaFoldDB" id="A0A3R5WUX1"/>
<feature type="domain" description="Glycosyltransferase 2-like" evidence="3">
    <location>
        <begin position="15"/>
        <end position="142"/>
    </location>
</feature>
<dbReference type="EMBL" id="QSKW01000002">
    <property type="protein sequence ID" value="RHE99991.1"/>
    <property type="molecule type" value="Genomic_DNA"/>
</dbReference>
<reference evidence="4 5" key="1">
    <citation type="submission" date="2018-08" db="EMBL/GenBank/DDBJ databases">
        <title>A genome reference for cultivated species of the human gut microbiota.</title>
        <authorList>
            <person name="Zou Y."/>
            <person name="Xue W."/>
            <person name="Luo G."/>
        </authorList>
    </citation>
    <scope>NUCLEOTIDE SEQUENCE [LARGE SCALE GENOMIC DNA]</scope>
    <source>
        <strain evidence="4 5">AM27-11</strain>
    </source>
</reference>